<proteinExistence type="predicted"/>
<accession>A0A2K8TA88</accession>
<protein>
    <submittedName>
        <fullName evidence="2">Putative arabinose efflux permease, MFS family</fullName>
    </submittedName>
</protein>
<keyword evidence="1" id="KW-0472">Membrane</keyword>
<evidence type="ECO:0000256" key="1">
    <source>
        <dbReference type="SAM" id="Phobius"/>
    </source>
</evidence>
<dbReference type="AlphaFoldDB" id="A0A2K8TA88"/>
<organism evidence="2 3">
    <name type="scientific">Nostoc flagelliforme CCNUN1</name>
    <dbReference type="NCBI Taxonomy" id="2038116"/>
    <lineage>
        <taxon>Bacteria</taxon>
        <taxon>Bacillati</taxon>
        <taxon>Cyanobacteriota</taxon>
        <taxon>Cyanophyceae</taxon>
        <taxon>Nostocales</taxon>
        <taxon>Nostocaceae</taxon>
        <taxon>Nostoc</taxon>
    </lineage>
</organism>
<geneLocation type="plasmid" evidence="3">
    <name>pnfsy07</name>
</geneLocation>
<name>A0A2K8TA88_9NOSO</name>
<dbReference type="KEGG" id="nfl:COO91_10199"/>
<keyword evidence="2" id="KW-0614">Plasmid</keyword>
<evidence type="ECO:0000313" key="3">
    <source>
        <dbReference type="Proteomes" id="UP000232003"/>
    </source>
</evidence>
<evidence type="ECO:0000313" key="2">
    <source>
        <dbReference type="EMBL" id="AUB43985.1"/>
    </source>
</evidence>
<reference evidence="2 3" key="1">
    <citation type="submission" date="2017-11" db="EMBL/GenBank/DDBJ databases">
        <title>Complete genome of a free-living desiccation-tolerant cyanobacterium and its photosynthetic adaptation to extreme terrestrial habitat.</title>
        <authorList>
            <person name="Shang J."/>
        </authorList>
    </citation>
    <scope>NUCLEOTIDE SEQUENCE [LARGE SCALE GENOMIC DNA]</scope>
    <source>
        <strain evidence="2 3">CCNUN1</strain>
        <plasmid evidence="3">pnfsy07</plasmid>
    </source>
</reference>
<dbReference type="EMBL" id="CP024792">
    <property type="protein sequence ID" value="AUB43985.1"/>
    <property type="molecule type" value="Genomic_DNA"/>
</dbReference>
<keyword evidence="3" id="KW-1185">Reference proteome</keyword>
<feature type="transmembrane region" description="Helical" evidence="1">
    <location>
        <begin position="26"/>
        <end position="45"/>
    </location>
</feature>
<keyword evidence="1" id="KW-0812">Transmembrane</keyword>
<sequence>MSVMGIIPFGNLFISGLASTFNATNALIFGGLSCILASIIFYNMLPKIENLLHPIYVSKGILDE</sequence>
<dbReference type="Proteomes" id="UP000232003">
    <property type="component" value="Plasmid pNFSY07"/>
</dbReference>
<keyword evidence="1" id="KW-1133">Transmembrane helix</keyword>
<gene>
    <name evidence="2" type="ORF">COO91_10199</name>
</gene>